<dbReference type="InterPro" id="IPR037066">
    <property type="entry name" value="Plug_dom_sf"/>
</dbReference>
<keyword evidence="8" id="KW-0408">Iron</keyword>
<evidence type="ECO:0000256" key="5">
    <source>
        <dbReference type="ARBA" id="ARBA00022496"/>
    </source>
</evidence>
<evidence type="ECO:0000256" key="11">
    <source>
        <dbReference type="ARBA" id="ARBA00023136"/>
    </source>
</evidence>
<protein>
    <submittedName>
        <fullName evidence="20">TonB-dependent siderophore receptor</fullName>
    </submittedName>
</protein>
<dbReference type="PROSITE" id="PS52016">
    <property type="entry name" value="TONB_DEPENDENT_REC_3"/>
    <property type="match status" value="1"/>
</dbReference>
<dbReference type="PROSITE" id="PS01156">
    <property type="entry name" value="TONB_DEPENDENT_REC_2"/>
    <property type="match status" value="1"/>
</dbReference>
<dbReference type="InterPro" id="IPR039426">
    <property type="entry name" value="TonB-dep_rcpt-like"/>
</dbReference>
<sequence length="746" mass="81177">MHLSLPPARAARRFRVATLLATLFAPSAMIPALAQDRPNPVQAGTGRDAAASGVIELQTITVEGAADPSHLDVRNGAGSLVGLTPRETPATVNIVTQNDMQEKGLRSLVETFNSVPGVTAGNLPGEPAVISMRGFSRAATGYSIDGMRAVDPLVVSRNYDTFNFERVEILKGPASVIHGTGALAGSVNLVTKQPRLGDTGAEGMMSYGSFNSLRAGIGFNTPVGPNAAVRTTLSYGQSDGYINDTPSRNLGFTSSGIFTPTDRLTFSGSVNYFHDEFRTPYQGMPLIGRSVARNPSDLVSAPNGLVIDRSLRNQNYNVHDGLMRSDTLWLRGGVEYRLTDNWTIKNEVGLFRADRYWANSEDFTFNAGTGWLDRSTTKITHAHQFWSDRVAAAFDGQVGGFRNRFAAGFEYIDTTLGSQRRFGTTSSVDPFNPNRGLFPADTAANFATRQNYDSHLRTIAGFAENAINLTPDWLALASIRYETMRLDRRIDDLNTGVTTRFNNSFQNLSWRIGTVYDLTSGTALFAQYNEAAVPVATLLLSNTVNGRFELSTGRSLEAGIKSTLWNGRIVATASVYQIEQNNILTRDAANPALTVQGGSQRSRGIELDVSVALTDQWKLAANASFIDARFTELRSVARDLTGNRPTNVPAQSFTVSTSYRFETVPLTVGASAQHVGSFYTDTANTILVKGRTLFDAWLAYDVGRGTLRVRGRNLTNEFYADWSGYSATQVYIGAPRSVDVSYTVKF</sequence>
<organism evidence="20 21">
    <name type="scientific">Phreatobacter stygius</name>
    <dbReference type="NCBI Taxonomy" id="1940610"/>
    <lineage>
        <taxon>Bacteria</taxon>
        <taxon>Pseudomonadati</taxon>
        <taxon>Pseudomonadota</taxon>
        <taxon>Alphaproteobacteria</taxon>
        <taxon>Hyphomicrobiales</taxon>
        <taxon>Phreatobacteraceae</taxon>
        <taxon>Phreatobacter</taxon>
    </lineage>
</organism>
<keyword evidence="3 14" id="KW-0813">Transport</keyword>
<evidence type="ECO:0000259" key="18">
    <source>
        <dbReference type="Pfam" id="PF00593"/>
    </source>
</evidence>
<name>A0A4D7AW24_9HYPH</name>
<evidence type="ECO:0000256" key="8">
    <source>
        <dbReference type="ARBA" id="ARBA00023004"/>
    </source>
</evidence>
<feature type="signal peptide" evidence="17">
    <location>
        <begin position="1"/>
        <end position="34"/>
    </location>
</feature>
<dbReference type="AlphaFoldDB" id="A0A4D7AW24"/>
<dbReference type="Pfam" id="PF00593">
    <property type="entry name" value="TonB_dep_Rec_b-barrel"/>
    <property type="match status" value="1"/>
</dbReference>
<dbReference type="GO" id="GO:0038023">
    <property type="term" value="F:signaling receptor activity"/>
    <property type="evidence" value="ECO:0007669"/>
    <property type="project" value="InterPro"/>
</dbReference>
<keyword evidence="12 20" id="KW-0675">Receptor</keyword>
<feature type="domain" description="TonB-dependent receptor-like beta-barrel" evidence="18">
    <location>
        <begin position="304"/>
        <end position="714"/>
    </location>
</feature>
<dbReference type="GO" id="GO:0015344">
    <property type="term" value="F:siderophore uptake transmembrane transporter activity"/>
    <property type="evidence" value="ECO:0007669"/>
    <property type="project" value="TreeGrafter"/>
</dbReference>
<keyword evidence="9" id="KW-0406">Ion transport</keyword>
<dbReference type="RefSeq" id="WP_136958580.1">
    <property type="nucleotide sequence ID" value="NZ_CP039690.1"/>
</dbReference>
<dbReference type="InterPro" id="IPR012910">
    <property type="entry name" value="Plug_dom"/>
</dbReference>
<keyword evidence="21" id="KW-1185">Reference proteome</keyword>
<evidence type="ECO:0000259" key="19">
    <source>
        <dbReference type="Pfam" id="PF07715"/>
    </source>
</evidence>
<proteinExistence type="inferred from homology"/>
<evidence type="ECO:0000256" key="12">
    <source>
        <dbReference type="ARBA" id="ARBA00023170"/>
    </source>
</evidence>
<dbReference type="Proteomes" id="UP000298781">
    <property type="component" value="Chromosome"/>
</dbReference>
<dbReference type="PANTHER" id="PTHR32552">
    <property type="entry name" value="FERRICHROME IRON RECEPTOR-RELATED"/>
    <property type="match status" value="1"/>
</dbReference>
<evidence type="ECO:0000313" key="20">
    <source>
        <dbReference type="EMBL" id="QCI63118.1"/>
    </source>
</evidence>
<keyword evidence="10 16" id="KW-0798">TonB box</keyword>
<dbReference type="InterPro" id="IPR010105">
    <property type="entry name" value="TonB_sidphr_rcpt"/>
</dbReference>
<evidence type="ECO:0000256" key="4">
    <source>
        <dbReference type="ARBA" id="ARBA00022452"/>
    </source>
</evidence>
<dbReference type="PANTHER" id="PTHR32552:SF84">
    <property type="entry name" value="TONB-DEPENDENT RECEPTOR-RELATED"/>
    <property type="match status" value="1"/>
</dbReference>
<keyword evidence="5" id="KW-0410">Iron transport</keyword>
<feature type="short sequence motif" description="TonB C-terminal box" evidence="15">
    <location>
        <begin position="729"/>
        <end position="746"/>
    </location>
</feature>
<evidence type="ECO:0000256" key="14">
    <source>
        <dbReference type="PROSITE-ProRule" id="PRU01360"/>
    </source>
</evidence>
<dbReference type="Gene3D" id="2.170.130.10">
    <property type="entry name" value="TonB-dependent receptor, plug domain"/>
    <property type="match status" value="1"/>
</dbReference>
<keyword evidence="7 17" id="KW-0732">Signal</keyword>
<comment type="subcellular location">
    <subcellularLocation>
        <location evidence="1 14">Cell outer membrane</location>
        <topology evidence="1 14">Multi-pass membrane protein</topology>
    </subcellularLocation>
</comment>
<dbReference type="NCBIfam" id="TIGR01783">
    <property type="entry name" value="TonB-siderophor"/>
    <property type="match status" value="1"/>
</dbReference>
<dbReference type="OrthoDB" id="9760333at2"/>
<comment type="similarity">
    <text evidence="2 14 16">Belongs to the TonB-dependent receptor family.</text>
</comment>
<evidence type="ECO:0000256" key="9">
    <source>
        <dbReference type="ARBA" id="ARBA00023065"/>
    </source>
</evidence>
<feature type="domain" description="TonB-dependent receptor plug" evidence="19">
    <location>
        <begin position="85"/>
        <end position="185"/>
    </location>
</feature>
<evidence type="ECO:0000256" key="6">
    <source>
        <dbReference type="ARBA" id="ARBA00022692"/>
    </source>
</evidence>
<keyword evidence="4 14" id="KW-1134">Transmembrane beta strand</keyword>
<evidence type="ECO:0000256" key="1">
    <source>
        <dbReference type="ARBA" id="ARBA00004571"/>
    </source>
</evidence>
<dbReference type="GO" id="GO:0015891">
    <property type="term" value="P:siderophore transport"/>
    <property type="evidence" value="ECO:0007669"/>
    <property type="project" value="InterPro"/>
</dbReference>
<keyword evidence="6 14" id="KW-0812">Transmembrane</keyword>
<dbReference type="Gene3D" id="2.40.170.20">
    <property type="entry name" value="TonB-dependent receptor, beta-barrel domain"/>
    <property type="match status" value="1"/>
</dbReference>
<keyword evidence="13 14" id="KW-0998">Cell outer membrane</keyword>
<dbReference type="InterPro" id="IPR036942">
    <property type="entry name" value="Beta-barrel_TonB_sf"/>
</dbReference>
<dbReference type="KEGG" id="pstg:E8M01_02020"/>
<evidence type="ECO:0000256" key="10">
    <source>
        <dbReference type="ARBA" id="ARBA00023077"/>
    </source>
</evidence>
<reference evidence="20 21" key="1">
    <citation type="submission" date="2019-04" db="EMBL/GenBank/DDBJ databases">
        <title>Phreatobacter aquaticus sp. nov.</title>
        <authorList>
            <person name="Choi A."/>
        </authorList>
    </citation>
    <scope>NUCLEOTIDE SEQUENCE [LARGE SCALE GENOMIC DNA]</scope>
    <source>
        <strain evidence="20 21">KCTC 52518</strain>
    </source>
</reference>
<dbReference type="GO" id="GO:0009279">
    <property type="term" value="C:cell outer membrane"/>
    <property type="evidence" value="ECO:0007669"/>
    <property type="project" value="UniProtKB-SubCell"/>
</dbReference>
<dbReference type="CDD" id="cd01347">
    <property type="entry name" value="ligand_gated_channel"/>
    <property type="match status" value="1"/>
</dbReference>
<dbReference type="InterPro" id="IPR010917">
    <property type="entry name" value="TonB_rcpt_CS"/>
</dbReference>
<accession>A0A4D7AW24</accession>
<evidence type="ECO:0000256" key="15">
    <source>
        <dbReference type="PROSITE-ProRule" id="PRU10144"/>
    </source>
</evidence>
<dbReference type="InterPro" id="IPR000531">
    <property type="entry name" value="Beta-barrel_TonB"/>
</dbReference>
<evidence type="ECO:0000256" key="7">
    <source>
        <dbReference type="ARBA" id="ARBA00022729"/>
    </source>
</evidence>
<gene>
    <name evidence="20" type="ORF">E8M01_02020</name>
</gene>
<evidence type="ECO:0000256" key="2">
    <source>
        <dbReference type="ARBA" id="ARBA00009810"/>
    </source>
</evidence>
<evidence type="ECO:0000256" key="16">
    <source>
        <dbReference type="RuleBase" id="RU003357"/>
    </source>
</evidence>
<dbReference type="EMBL" id="CP039690">
    <property type="protein sequence ID" value="QCI63118.1"/>
    <property type="molecule type" value="Genomic_DNA"/>
</dbReference>
<evidence type="ECO:0000313" key="21">
    <source>
        <dbReference type="Proteomes" id="UP000298781"/>
    </source>
</evidence>
<evidence type="ECO:0000256" key="13">
    <source>
        <dbReference type="ARBA" id="ARBA00023237"/>
    </source>
</evidence>
<feature type="chain" id="PRO_5020656852" evidence="17">
    <location>
        <begin position="35"/>
        <end position="746"/>
    </location>
</feature>
<dbReference type="SUPFAM" id="SSF56935">
    <property type="entry name" value="Porins"/>
    <property type="match status" value="1"/>
</dbReference>
<dbReference type="Pfam" id="PF07715">
    <property type="entry name" value="Plug"/>
    <property type="match status" value="1"/>
</dbReference>
<keyword evidence="11 14" id="KW-0472">Membrane</keyword>
<evidence type="ECO:0000256" key="3">
    <source>
        <dbReference type="ARBA" id="ARBA00022448"/>
    </source>
</evidence>
<evidence type="ECO:0000256" key="17">
    <source>
        <dbReference type="SAM" id="SignalP"/>
    </source>
</evidence>